<evidence type="ECO:0000313" key="2">
    <source>
        <dbReference type="EMBL" id="MBB5365387.1"/>
    </source>
</evidence>
<dbReference type="Pfam" id="PF13610">
    <property type="entry name" value="DDE_Tnp_IS240"/>
    <property type="match status" value="1"/>
</dbReference>
<keyword evidence="3" id="KW-1185">Reference proteome</keyword>
<name>A0A7W8NIT4_9DEIO</name>
<organism evidence="2 3">
    <name type="scientific">Deinococcus humi</name>
    <dbReference type="NCBI Taxonomy" id="662880"/>
    <lineage>
        <taxon>Bacteria</taxon>
        <taxon>Thermotogati</taxon>
        <taxon>Deinococcota</taxon>
        <taxon>Deinococci</taxon>
        <taxon>Deinococcales</taxon>
        <taxon>Deinococcaceae</taxon>
        <taxon>Deinococcus</taxon>
    </lineage>
</organism>
<proteinExistence type="predicted"/>
<dbReference type="AlphaFoldDB" id="A0A7W8NIT4"/>
<dbReference type="EMBL" id="JACHFL010000017">
    <property type="protein sequence ID" value="MBB5365387.1"/>
    <property type="molecule type" value="Genomic_DNA"/>
</dbReference>
<reference evidence="2 3" key="1">
    <citation type="submission" date="2020-08" db="EMBL/GenBank/DDBJ databases">
        <title>Genomic Encyclopedia of Type Strains, Phase IV (KMG-IV): sequencing the most valuable type-strain genomes for metagenomic binning, comparative biology and taxonomic classification.</title>
        <authorList>
            <person name="Goeker M."/>
        </authorList>
    </citation>
    <scope>NUCLEOTIDE SEQUENCE [LARGE SCALE GENOMIC DNA]</scope>
    <source>
        <strain evidence="2 3">DSM 27939</strain>
    </source>
</reference>
<gene>
    <name evidence="2" type="ORF">HNQ08_004508</name>
</gene>
<sequence>MLDVFPQKHRDTKAAKSFFHRLLGEDEVPEVMHTDKLWSYGATLRELPVLHRVEHVQVVSTTLATI</sequence>
<dbReference type="Proteomes" id="UP000552709">
    <property type="component" value="Unassembled WGS sequence"/>
</dbReference>
<accession>A0A7W8NIT4</accession>
<comment type="caution">
    <text evidence="2">The sequence shown here is derived from an EMBL/GenBank/DDBJ whole genome shotgun (WGS) entry which is preliminary data.</text>
</comment>
<evidence type="ECO:0000313" key="3">
    <source>
        <dbReference type="Proteomes" id="UP000552709"/>
    </source>
</evidence>
<protein>
    <submittedName>
        <fullName evidence="2">Transposase-like protein</fullName>
    </submittedName>
</protein>
<feature type="domain" description="DDE" evidence="1">
    <location>
        <begin position="1"/>
        <end position="56"/>
    </location>
</feature>
<dbReference type="InterPro" id="IPR032874">
    <property type="entry name" value="DDE_dom"/>
</dbReference>
<evidence type="ECO:0000259" key="1">
    <source>
        <dbReference type="Pfam" id="PF13610"/>
    </source>
</evidence>